<dbReference type="Proteomes" id="UP001169217">
    <property type="component" value="Unassembled WGS sequence"/>
</dbReference>
<keyword evidence="2" id="KW-1185">Reference proteome</keyword>
<reference evidence="1" key="1">
    <citation type="submission" date="2023-04" db="EMBL/GenBank/DDBJ databases">
        <title>Colletotrichum limetticola genome sequence.</title>
        <authorList>
            <person name="Baroncelli R."/>
        </authorList>
    </citation>
    <scope>NUCLEOTIDE SEQUENCE</scope>
    <source>
        <strain evidence="1">KLA-Anderson</strain>
    </source>
</reference>
<gene>
    <name evidence="1" type="ORF">CLIM01_10535</name>
</gene>
<evidence type="ECO:0000313" key="2">
    <source>
        <dbReference type="Proteomes" id="UP001169217"/>
    </source>
</evidence>
<sequence>MVSIWDPVNFARTYGGPRLNRRLADLLSGFCGAAVAAQGPSPPLRRTFGHRATKPLE</sequence>
<evidence type="ECO:0000313" key="1">
    <source>
        <dbReference type="EMBL" id="KAK0372118.1"/>
    </source>
</evidence>
<comment type="caution">
    <text evidence="1">The sequence shown here is derived from an EMBL/GenBank/DDBJ whole genome shotgun (WGS) entry which is preliminary data.</text>
</comment>
<dbReference type="EMBL" id="JARUPT010000393">
    <property type="protein sequence ID" value="KAK0372118.1"/>
    <property type="molecule type" value="Genomic_DNA"/>
</dbReference>
<organism evidence="1 2">
    <name type="scientific">Colletotrichum limetticola</name>
    <dbReference type="NCBI Taxonomy" id="1209924"/>
    <lineage>
        <taxon>Eukaryota</taxon>
        <taxon>Fungi</taxon>
        <taxon>Dikarya</taxon>
        <taxon>Ascomycota</taxon>
        <taxon>Pezizomycotina</taxon>
        <taxon>Sordariomycetes</taxon>
        <taxon>Hypocreomycetidae</taxon>
        <taxon>Glomerellales</taxon>
        <taxon>Glomerellaceae</taxon>
        <taxon>Colletotrichum</taxon>
        <taxon>Colletotrichum acutatum species complex</taxon>
    </lineage>
</organism>
<proteinExistence type="predicted"/>
<name>A0ABQ9PJH0_9PEZI</name>
<accession>A0ABQ9PJH0</accession>
<protein>
    <submittedName>
        <fullName evidence="1">Uncharacterized protein</fullName>
    </submittedName>
</protein>